<dbReference type="AlphaFoldDB" id="A0ABD1EPI7"/>
<accession>A0ABD1EPI7</accession>
<gene>
    <name evidence="2" type="ORF">ABEB36_009053</name>
</gene>
<dbReference type="InterPro" id="IPR004154">
    <property type="entry name" value="Anticodon-bd"/>
</dbReference>
<dbReference type="Proteomes" id="UP001566132">
    <property type="component" value="Unassembled WGS sequence"/>
</dbReference>
<keyword evidence="3" id="KW-1185">Reference proteome</keyword>
<dbReference type="SUPFAM" id="SSF55681">
    <property type="entry name" value="Class II aaRS and biotin synthetases"/>
    <property type="match status" value="1"/>
</dbReference>
<feature type="domain" description="Anticodon-binding" evidence="1">
    <location>
        <begin position="262"/>
        <end position="343"/>
    </location>
</feature>
<sequence>MFNIIISSCEKQGFLRKLGSENRLKLGPVGSLLLQNLKTEWHNNMVINKENSVFLSHDDDFSNTFNFVKNMCSFKLPFGIAECVKNKRECHNNKNEMDFEQFFDESIILRCSMLVAHTDSTRFFYQWQRQRKMWWRKFSPEPGRYFLTDLKTDSNGTQTVQIQTKYSWNSQLIETITLNPLPKDLDELDKFKEGKKTVQCHSVVSDINIYTMFLNTICDAFTDSEYKGIQRTVLRFHRKLAPYKISFAISSAVTTASTLLDLNDLALHLTRQLRSVHLSTLLLPICSKISLDAQWKLYDQLGVPYNILLNEKTLKDGLVLLRSRDTTLKEQVHVSEIVNYMKQLFENY</sequence>
<dbReference type="Gene3D" id="3.30.930.10">
    <property type="entry name" value="Bira Bifunctional Protein, Domain 2"/>
    <property type="match status" value="1"/>
</dbReference>
<reference evidence="2 3" key="1">
    <citation type="submission" date="2024-05" db="EMBL/GenBank/DDBJ databases">
        <title>Genetic variation in Jamaican populations of the coffee berry borer (Hypothenemus hampei).</title>
        <authorList>
            <person name="Errbii M."/>
            <person name="Myrie A."/>
        </authorList>
    </citation>
    <scope>NUCLEOTIDE SEQUENCE [LARGE SCALE GENOMIC DNA]</scope>
    <source>
        <strain evidence="2">JA-Hopewell-2020-01-JO</strain>
        <tissue evidence="2">Whole body</tissue>
    </source>
</reference>
<dbReference type="Gene3D" id="3.40.50.800">
    <property type="entry name" value="Anticodon-binding domain"/>
    <property type="match status" value="1"/>
</dbReference>
<name>A0ABD1EPI7_HYPHA</name>
<evidence type="ECO:0000313" key="3">
    <source>
        <dbReference type="Proteomes" id="UP001566132"/>
    </source>
</evidence>
<evidence type="ECO:0000313" key="2">
    <source>
        <dbReference type="EMBL" id="KAL1498219.1"/>
    </source>
</evidence>
<dbReference type="InterPro" id="IPR036621">
    <property type="entry name" value="Anticodon-bd_dom_sf"/>
</dbReference>
<dbReference type="PANTHER" id="PTHR10745">
    <property type="entry name" value="GLYCYL-TRNA SYNTHETASE/DNA POLYMERASE SUBUNIT GAMMA-2"/>
    <property type="match status" value="1"/>
</dbReference>
<comment type="caution">
    <text evidence="2">The sequence shown here is derived from an EMBL/GenBank/DDBJ whole genome shotgun (WGS) entry which is preliminary data.</text>
</comment>
<dbReference type="InterPro" id="IPR045864">
    <property type="entry name" value="aa-tRNA-synth_II/BPL/LPL"/>
</dbReference>
<dbReference type="SUPFAM" id="SSF52954">
    <property type="entry name" value="Class II aaRS ABD-related"/>
    <property type="match status" value="1"/>
</dbReference>
<organism evidence="2 3">
    <name type="scientific">Hypothenemus hampei</name>
    <name type="common">Coffee berry borer</name>
    <dbReference type="NCBI Taxonomy" id="57062"/>
    <lineage>
        <taxon>Eukaryota</taxon>
        <taxon>Metazoa</taxon>
        <taxon>Ecdysozoa</taxon>
        <taxon>Arthropoda</taxon>
        <taxon>Hexapoda</taxon>
        <taxon>Insecta</taxon>
        <taxon>Pterygota</taxon>
        <taxon>Neoptera</taxon>
        <taxon>Endopterygota</taxon>
        <taxon>Coleoptera</taxon>
        <taxon>Polyphaga</taxon>
        <taxon>Cucujiformia</taxon>
        <taxon>Curculionidae</taxon>
        <taxon>Scolytinae</taxon>
        <taxon>Hypothenemus</taxon>
    </lineage>
</organism>
<proteinExistence type="predicted"/>
<dbReference type="Pfam" id="PF03129">
    <property type="entry name" value="HGTP_anticodon"/>
    <property type="match status" value="1"/>
</dbReference>
<evidence type="ECO:0000259" key="1">
    <source>
        <dbReference type="Pfam" id="PF03129"/>
    </source>
</evidence>
<protein>
    <recommendedName>
        <fullName evidence="1">Anticodon-binding domain-containing protein</fullName>
    </recommendedName>
</protein>
<dbReference type="EMBL" id="JBDJPC010000006">
    <property type="protein sequence ID" value="KAL1498219.1"/>
    <property type="molecule type" value="Genomic_DNA"/>
</dbReference>
<dbReference type="InterPro" id="IPR027031">
    <property type="entry name" value="Gly-tRNA_synthase/POLG2"/>
</dbReference>
<dbReference type="PANTHER" id="PTHR10745:SF8">
    <property type="entry name" value="DNA POLYMERASE SUBUNIT GAMMA-2, MITOCHONDRIAL"/>
    <property type="match status" value="1"/>
</dbReference>